<proteinExistence type="inferred from homology"/>
<comment type="caution">
    <text evidence="7">The sequence shown here is derived from an EMBL/GenBank/DDBJ whole genome shotgun (WGS) entry which is preliminary data.</text>
</comment>
<dbReference type="Proteomes" id="UP000242877">
    <property type="component" value="Unassembled WGS sequence"/>
</dbReference>
<evidence type="ECO:0000313" key="7">
    <source>
        <dbReference type="EMBL" id="KZZ93532.1"/>
    </source>
</evidence>
<dbReference type="PANTHER" id="PTHR10209">
    <property type="entry name" value="OXIDOREDUCTASE, 2OG-FE II OXYGENASE FAMILY PROTEIN"/>
    <property type="match status" value="1"/>
</dbReference>
<dbReference type="InterPro" id="IPR005123">
    <property type="entry name" value="Oxoglu/Fe-dep_dioxygenase_dom"/>
</dbReference>
<dbReference type="PROSITE" id="PS51471">
    <property type="entry name" value="FE2OG_OXY"/>
    <property type="match status" value="1"/>
</dbReference>
<keyword evidence="2 5" id="KW-0479">Metal-binding</keyword>
<dbReference type="GO" id="GO:0046872">
    <property type="term" value="F:metal ion binding"/>
    <property type="evidence" value="ECO:0007669"/>
    <property type="project" value="UniProtKB-KW"/>
</dbReference>
<organism evidence="7 8">
    <name type="scientific">Ascosphaera apis ARSEF 7405</name>
    <dbReference type="NCBI Taxonomy" id="392613"/>
    <lineage>
        <taxon>Eukaryota</taxon>
        <taxon>Fungi</taxon>
        <taxon>Dikarya</taxon>
        <taxon>Ascomycota</taxon>
        <taxon>Pezizomycotina</taxon>
        <taxon>Eurotiomycetes</taxon>
        <taxon>Eurotiomycetidae</taxon>
        <taxon>Onygenales</taxon>
        <taxon>Ascosphaeraceae</taxon>
        <taxon>Ascosphaera</taxon>
    </lineage>
</organism>
<dbReference type="Pfam" id="PF14226">
    <property type="entry name" value="DIOX_N"/>
    <property type="match status" value="1"/>
</dbReference>
<protein>
    <submittedName>
        <fullName evidence="7">Oxidoreductase</fullName>
    </submittedName>
</protein>
<dbReference type="PANTHER" id="PTHR10209:SF886">
    <property type="entry name" value="UPF0676 PROTEIN C1494.01"/>
    <property type="match status" value="1"/>
</dbReference>
<dbReference type="OrthoDB" id="288590at2759"/>
<keyword evidence="4 5" id="KW-0408">Iron</keyword>
<dbReference type="EMBL" id="AZGZ01000008">
    <property type="protein sequence ID" value="KZZ93532.1"/>
    <property type="molecule type" value="Genomic_DNA"/>
</dbReference>
<feature type="domain" description="Fe2OG dioxygenase" evidence="6">
    <location>
        <begin position="176"/>
        <end position="308"/>
    </location>
</feature>
<accession>A0A168A6N9</accession>
<dbReference type="InterPro" id="IPR027443">
    <property type="entry name" value="IPNS-like_sf"/>
</dbReference>
<dbReference type="Pfam" id="PF03171">
    <property type="entry name" value="2OG-FeII_Oxy"/>
    <property type="match status" value="1"/>
</dbReference>
<evidence type="ECO:0000256" key="1">
    <source>
        <dbReference type="ARBA" id="ARBA00008056"/>
    </source>
</evidence>
<dbReference type="VEuPathDB" id="FungiDB:AAP_02324"/>
<dbReference type="AlphaFoldDB" id="A0A168A6N9"/>
<dbReference type="GO" id="GO:0044283">
    <property type="term" value="P:small molecule biosynthetic process"/>
    <property type="evidence" value="ECO:0007669"/>
    <property type="project" value="UniProtKB-ARBA"/>
</dbReference>
<evidence type="ECO:0000256" key="3">
    <source>
        <dbReference type="ARBA" id="ARBA00023002"/>
    </source>
</evidence>
<dbReference type="GO" id="GO:0016491">
    <property type="term" value="F:oxidoreductase activity"/>
    <property type="evidence" value="ECO:0007669"/>
    <property type="project" value="UniProtKB-KW"/>
</dbReference>
<evidence type="ECO:0000256" key="5">
    <source>
        <dbReference type="RuleBase" id="RU003682"/>
    </source>
</evidence>
<gene>
    <name evidence="7" type="ORF">AAP_02324</name>
</gene>
<dbReference type="Gene3D" id="2.60.120.330">
    <property type="entry name" value="B-lactam Antibiotic, Isopenicillin N Synthase, Chain"/>
    <property type="match status" value="1"/>
</dbReference>
<evidence type="ECO:0000259" key="6">
    <source>
        <dbReference type="PROSITE" id="PS51471"/>
    </source>
</evidence>
<keyword evidence="8" id="KW-1185">Reference proteome</keyword>
<dbReference type="SUPFAM" id="SSF51197">
    <property type="entry name" value="Clavaminate synthase-like"/>
    <property type="match status" value="1"/>
</dbReference>
<keyword evidence="3 5" id="KW-0560">Oxidoreductase</keyword>
<dbReference type="InterPro" id="IPR044861">
    <property type="entry name" value="IPNS-like_FE2OG_OXY"/>
</dbReference>
<evidence type="ECO:0000256" key="4">
    <source>
        <dbReference type="ARBA" id="ARBA00023004"/>
    </source>
</evidence>
<name>A0A168A6N9_9EURO</name>
<dbReference type="InterPro" id="IPR026992">
    <property type="entry name" value="DIOX_N"/>
</dbReference>
<reference evidence="7 8" key="1">
    <citation type="journal article" date="2016" name="Genome Biol. Evol.">
        <title>Divergent and convergent evolution of fungal pathogenicity.</title>
        <authorList>
            <person name="Shang Y."/>
            <person name="Xiao G."/>
            <person name="Zheng P."/>
            <person name="Cen K."/>
            <person name="Zhan S."/>
            <person name="Wang C."/>
        </authorList>
    </citation>
    <scope>NUCLEOTIDE SEQUENCE [LARGE SCALE GENOMIC DNA]</scope>
    <source>
        <strain evidence="7 8">ARSEF 7405</strain>
    </source>
</reference>
<sequence length="370" mass="41312">MSAIVELPVINISTASVEAGKEMLDAAVEYGFLYVDSTSTQFDKKTVDEMFELSRQFFKETPFAEKDRFRISGDNRGWSGMHSETLDPENQERGDFKEAMNIGEFRNGKPSQQMPDSLVPHEAQIKQFQDLCRVTCLRILEILALGLGMPQDWFATRHDATTGPTGSVLRTLYYPNVDDPSITGYRQGIDIRAGAHSDYGSMTLLFQRDGQPGLQIRTPEEKWASVPVRPSLAGAKGNAALLDKNLTSPPILVNIGDCLSYWTAGLLKSTIHRVIFPTEVVAEGEKLDEDVLRQQKEDRYSIAYFCHPVNATELVPVPSKLVEERKNAETYEKVKELLLKTTGGFVPKNAKEHLAARLAVTYGGKVEDFM</sequence>
<evidence type="ECO:0000256" key="2">
    <source>
        <dbReference type="ARBA" id="ARBA00022723"/>
    </source>
</evidence>
<evidence type="ECO:0000313" key="8">
    <source>
        <dbReference type="Proteomes" id="UP000242877"/>
    </source>
</evidence>
<comment type="similarity">
    <text evidence="1 5">Belongs to the iron/ascorbate-dependent oxidoreductase family.</text>
</comment>